<accession>A0A7W5BDZ2</accession>
<dbReference type="AlphaFoldDB" id="A0A7W5BDZ2"/>
<comment type="caution">
    <text evidence="1">The sequence shown here is derived from an EMBL/GenBank/DDBJ whole genome shotgun (WGS) entry which is preliminary data.</text>
</comment>
<dbReference type="Proteomes" id="UP000541535">
    <property type="component" value="Unassembled WGS sequence"/>
</dbReference>
<dbReference type="EMBL" id="JACHXD010000014">
    <property type="protein sequence ID" value="MBB3121135.1"/>
    <property type="molecule type" value="Genomic_DNA"/>
</dbReference>
<proteinExistence type="predicted"/>
<keyword evidence="2" id="KW-1185">Reference proteome</keyword>
<name>A0A7W5BDZ2_9BURK</name>
<dbReference type="RefSeq" id="WP_183442867.1">
    <property type="nucleotide sequence ID" value="NZ_JACHXD010000014.1"/>
</dbReference>
<organism evidence="1 2">
    <name type="scientific">Pseudoduganella violacea</name>
    <dbReference type="NCBI Taxonomy" id="1715466"/>
    <lineage>
        <taxon>Bacteria</taxon>
        <taxon>Pseudomonadati</taxon>
        <taxon>Pseudomonadota</taxon>
        <taxon>Betaproteobacteria</taxon>
        <taxon>Burkholderiales</taxon>
        <taxon>Oxalobacteraceae</taxon>
        <taxon>Telluria group</taxon>
        <taxon>Pseudoduganella</taxon>
    </lineage>
</organism>
<evidence type="ECO:0000313" key="1">
    <source>
        <dbReference type="EMBL" id="MBB3121135.1"/>
    </source>
</evidence>
<gene>
    <name evidence="1" type="ORF">FHS03_004211</name>
</gene>
<evidence type="ECO:0000313" key="2">
    <source>
        <dbReference type="Proteomes" id="UP000541535"/>
    </source>
</evidence>
<reference evidence="1 2" key="1">
    <citation type="submission" date="2020-08" db="EMBL/GenBank/DDBJ databases">
        <title>Genomic Encyclopedia of Type Strains, Phase III (KMG-III): the genomes of soil and plant-associated and newly described type strains.</title>
        <authorList>
            <person name="Whitman W."/>
        </authorList>
    </citation>
    <scope>NUCLEOTIDE SEQUENCE [LARGE SCALE GENOMIC DNA]</scope>
    <source>
        <strain evidence="1 2">CECT 8897</strain>
    </source>
</reference>
<evidence type="ECO:0008006" key="3">
    <source>
        <dbReference type="Google" id="ProtNLM"/>
    </source>
</evidence>
<protein>
    <recommendedName>
        <fullName evidence="3">RiboL-PSP-HEPN domain-containing protein</fullName>
    </recommendedName>
</protein>
<sequence length="264" mass="29598">MVQLQRPKIATPESAKILYCIHETGSLLIGDRFLPGYIADCIQMTEGLGHLHKLLIAQEGAKWNTDQEILARLIAQADDTIRWAKEIRSESYHQIHTLTFLSEWSAQEAGTENVIAAILETIKDAANVAASKFSVGRYDMKDWPWVNEKCLEIAQKLDQKAKEKTADGGWDISARLAVLFGWLGVTLKVEPEVAAKYNEASMVRNVIVHRYGRLGTNDVKRAPHLSEWIGKTVPMTKDRLAEYHQAIVDVHLAVMNGVLANGWK</sequence>